<evidence type="ECO:0000313" key="1">
    <source>
        <dbReference type="EMBL" id="TCK06486.1"/>
    </source>
</evidence>
<dbReference type="Proteomes" id="UP000295777">
    <property type="component" value="Unassembled WGS sequence"/>
</dbReference>
<keyword evidence="2" id="KW-1185">Reference proteome</keyword>
<name>A0A4V6NCZ7_9BACT</name>
<dbReference type="RefSeq" id="WP_132525072.1">
    <property type="nucleotide sequence ID" value="NZ_SMFV01000001.1"/>
</dbReference>
<evidence type="ECO:0000313" key="2">
    <source>
        <dbReference type="Proteomes" id="UP000295777"/>
    </source>
</evidence>
<reference evidence="1 2" key="1">
    <citation type="submission" date="2019-03" db="EMBL/GenBank/DDBJ databases">
        <title>Genomic Encyclopedia of Archaeal and Bacterial Type Strains, Phase II (KMG-II): from individual species to whole genera.</title>
        <authorList>
            <person name="Goeker M."/>
        </authorList>
    </citation>
    <scope>NUCLEOTIDE SEQUENCE [LARGE SCALE GENOMIC DNA]</scope>
    <source>
        <strain evidence="1 2">DSM 24425</strain>
    </source>
</reference>
<accession>A0A4V6NCZ7</accession>
<comment type="caution">
    <text evidence="1">The sequence shown here is derived from an EMBL/GenBank/DDBJ whole genome shotgun (WGS) entry which is preliminary data.</text>
</comment>
<dbReference type="EMBL" id="SMFV01000001">
    <property type="protein sequence ID" value="TCK06486.1"/>
    <property type="molecule type" value="Genomic_DNA"/>
</dbReference>
<dbReference type="AlphaFoldDB" id="A0A4V6NCZ7"/>
<organism evidence="1 2">
    <name type="scientific">Phorcysia thermohydrogeniphila</name>
    <dbReference type="NCBI Taxonomy" id="936138"/>
    <lineage>
        <taxon>Bacteria</taxon>
        <taxon>Pseudomonadati</taxon>
        <taxon>Aquificota</taxon>
        <taxon>Aquificia</taxon>
        <taxon>Desulfurobacteriales</taxon>
        <taxon>Desulfurobacteriaceae</taxon>
        <taxon>Phorcysia</taxon>
    </lineage>
</organism>
<gene>
    <name evidence="1" type="ORF">CLV27_0287</name>
</gene>
<proteinExistence type="predicted"/>
<sequence>MKEELEKLKKLMDHLIGLFEFFDREDEFKEVSKILQQVNFRMDYILGNRQIVLSDLIEFIIFGRLAYFMQSRPNESNKKLFLEFLLGLINLLMKIDSLSVSENRRKSFIKKLLNEKLYLDEQDRKNLMMLKVWNRPIGMPLKEILNSLRGFQNLKKGNKKKLENFIKELNKVYDSVLPKTAGGLWHELGTYAFMLNLDLGYIIPLLIHQRIFSYSDYLVPPDFLLLTYDSKLYGIEVGGKKEIQSGLFSAKTGIPTITIDTSNSRVSDRCPICKSWIQLCPYVIERFTEPEVKERLLKGKFEIKCLEECNKYKKEEILNGKCPYSKYKQERGKSTYNSHKFADGKHYHWKCVLNNLNSETIEQIKQKGNRAIKTHILYYSGFEGLFKKIILGQEIITLKKKILKIEEIFKKILKGKDDGEGSSAHSS</sequence>
<protein>
    <submittedName>
        <fullName evidence="1">Uncharacterized protein</fullName>
    </submittedName>
</protein>